<organism evidence="1 2">
    <name type="scientific">Sulfitobacter porphyrae</name>
    <dbReference type="NCBI Taxonomy" id="1246864"/>
    <lineage>
        <taxon>Bacteria</taxon>
        <taxon>Pseudomonadati</taxon>
        <taxon>Pseudomonadota</taxon>
        <taxon>Alphaproteobacteria</taxon>
        <taxon>Rhodobacterales</taxon>
        <taxon>Roseobacteraceae</taxon>
        <taxon>Sulfitobacter</taxon>
    </lineage>
</organism>
<reference evidence="2" key="1">
    <citation type="journal article" date="2019" name="Int. J. Syst. Evol. Microbiol.">
        <title>The Global Catalogue of Microorganisms (GCM) 10K type strain sequencing project: providing services to taxonomists for standard genome sequencing and annotation.</title>
        <authorList>
            <consortium name="The Broad Institute Genomics Platform"/>
            <consortium name="The Broad Institute Genome Sequencing Center for Infectious Disease"/>
            <person name="Wu L."/>
            <person name="Ma J."/>
        </authorList>
    </citation>
    <scope>NUCLEOTIDE SEQUENCE [LARGE SCALE GENOMIC DNA]</scope>
    <source>
        <strain evidence="2">CCUG 66188</strain>
    </source>
</reference>
<keyword evidence="2" id="KW-1185">Reference proteome</keyword>
<accession>A0ABW2B5F1</accession>
<name>A0ABW2B5F1_9RHOB</name>
<gene>
    <name evidence="1" type="ORF">ACFQFQ_16745</name>
</gene>
<dbReference type="Proteomes" id="UP001596353">
    <property type="component" value="Unassembled WGS sequence"/>
</dbReference>
<evidence type="ECO:0000313" key="2">
    <source>
        <dbReference type="Proteomes" id="UP001596353"/>
    </source>
</evidence>
<evidence type="ECO:0000313" key="1">
    <source>
        <dbReference type="EMBL" id="MFC6760773.1"/>
    </source>
</evidence>
<proteinExistence type="predicted"/>
<sequence length="59" mass="6186">MPGIIARMVPGGIACKHALQRTSLMTPEQIFALIAALTAEPDPDAFATLKAGARTPPTR</sequence>
<dbReference type="EMBL" id="JBHSWG010000001">
    <property type="protein sequence ID" value="MFC6760773.1"/>
    <property type="molecule type" value="Genomic_DNA"/>
</dbReference>
<comment type="caution">
    <text evidence="1">The sequence shown here is derived from an EMBL/GenBank/DDBJ whole genome shotgun (WGS) entry which is preliminary data.</text>
</comment>
<protein>
    <submittedName>
        <fullName evidence="1">Uncharacterized protein</fullName>
    </submittedName>
</protein>